<evidence type="ECO:0000313" key="2">
    <source>
        <dbReference type="EMBL" id="AEP13665.1"/>
    </source>
</evidence>
<dbReference type="Pfam" id="PF13847">
    <property type="entry name" value="Methyltransf_31"/>
    <property type="match status" value="1"/>
</dbReference>
<dbReference type="PANTHER" id="PTHR47473:SF1">
    <property type="entry name" value="METHYLTRANSFERASE DOMAIN-CONTAINING PROTEIN"/>
    <property type="match status" value="1"/>
</dbReference>
<evidence type="ECO:0000259" key="1">
    <source>
        <dbReference type="Pfam" id="PF13847"/>
    </source>
</evidence>
<dbReference type="Gene3D" id="3.40.50.150">
    <property type="entry name" value="Vaccinia Virus protein VP39"/>
    <property type="match status" value="1"/>
</dbReference>
<dbReference type="KEGG" id="ctm:Cabther_B0667"/>
<name>G2LKQ8_CHLTF</name>
<feature type="domain" description="Methyltransferase" evidence="1">
    <location>
        <begin position="98"/>
        <end position="220"/>
    </location>
</feature>
<gene>
    <name evidence="2" type="ordered locus">Cabther_B0667</name>
</gene>
<keyword evidence="3" id="KW-1185">Reference proteome</keyword>
<keyword evidence="2" id="KW-0489">Methyltransferase</keyword>
<evidence type="ECO:0000313" key="3">
    <source>
        <dbReference type="Proteomes" id="UP000006791"/>
    </source>
</evidence>
<dbReference type="GO" id="GO:0008168">
    <property type="term" value="F:methyltransferase activity"/>
    <property type="evidence" value="ECO:0007669"/>
    <property type="project" value="UniProtKB-KW"/>
</dbReference>
<dbReference type="RefSeq" id="WP_014101403.1">
    <property type="nucleotide sequence ID" value="NC_016025.1"/>
</dbReference>
<dbReference type="Proteomes" id="UP000006791">
    <property type="component" value="Chromosome 2"/>
</dbReference>
<reference evidence="2 3" key="1">
    <citation type="journal article" date="2012" name="Environ. Microbiol.">
        <title>Complete genome of Candidatus Chloracidobacterium thermophilum, a chlorophyll-based photoheterotroph belonging to the phylum Acidobacteria.</title>
        <authorList>
            <person name="Garcia Costas A.M."/>
            <person name="Liu Z."/>
            <person name="Tomsho L.P."/>
            <person name="Schuster S.C."/>
            <person name="Ward D.M."/>
            <person name="Bryant D.A."/>
        </authorList>
    </citation>
    <scope>NUCLEOTIDE SEQUENCE [LARGE SCALE GENOMIC DNA]</scope>
    <source>
        <strain evidence="2 3">B</strain>
    </source>
</reference>
<accession>G2LKQ8</accession>
<organism evidence="2 3">
    <name type="scientific">Chloracidobacterium thermophilum (strain B)</name>
    <dbReference type="NCBI Taxonomy" id="981222"/>
    <lineage>
        <taxon>Bacteria</taxon>
        <taxon>Pseudomonadati</taxon>
        <taxon>Acidobacteriota</taxon>
        <taxon>Terriglobia</taxon>
        <taxon>Terriglobales</taxon>
        <taxon>Acidobacteriaceae</taxon>
        <taxon>Chloracidobacterium</taxon>
    </lineage>
</organism>
<keyword evidence="2" id="KW-0830">Ubiquinone</keyword>
<dbReference type="CDD" id="cd02440">
    <property type="entry name" value="AdoMet_MTases"/>
    <property type="match status" value="1"/>
</dbReference>
<dbReference type="InterPro" id="IPR025714">
    <property type="entry name" value="Methyltranfer_dom"/>
</dbReference>
<keyword evidence="2" id="KW-0808">Transferase</keyword>
<dbReference type="InterPro" id="IPR029063">
    <property type="entry name" value="SAM-dependent_MTases_sf"/>
</dbReference>
<dbReference type="SUPFAM" id="SSF53335">
    <property type="entry name" value="S-adenosyl-L-methionine-dependent methyltransferases"/>
    <property type="match status" value="1"/>
</dbReference>
<dbReference type="GO" id="GO:0032259">
    <property type="term" value="P:methylation"/>
    <property type="evidence" value="ECO:0007669"/>
    <property type="project" value="UniProtKB-KW"/>
</dbReference>
<protein>
    <submittedName>
        <fullName evidence="2">Methylase involved in ubiquinone/menaquinone biosynthesis</fullName>
    </submittedName>
</protein>
<dbReference type="PANTHER" id="PTHR47473">
    <property type="entry name" value="BTA1P"/>
    <property type="match status" value="1"/>
</dbReference>
<sequence length="279" mass="31172">MFVRKQYHGLAKNKGGLTVAADVWRSIDGTASGRLSYASFNLARSPQFRATLVNPMTNPHAAKMDAMYRRQRYIYDLSRKYFLFGRDRLLARLPVRPAARVLEIGCGTARNLVILAGRHPQAQFYGIDISNEMLRSARANIRRRRVENVTVALAAAEAPDHHRLFGLEVPFDVAFFSYSLSMIPDWQAALATALASVRPGGCLAVVDFWDQKELPMWFEKILTAWVRRFDVTPRPEILDVLAARRDRGEGKLTVESVGGRYAFIALFETAVPGAAGAVS</sequence>
<dbReference type="AlphaFoldDB" id="G2LKQ8"/>
<dbReference type="STRING" id="981222.Cabther_B0667"/>
<dbReference type="EMBL" id="CP002515">
    <property type="protein sequence ID" value="AEP13665.1"/>
    <property type="molecule type" value="Genomic_DNA"/>
</dbReference>
<proteinExistence type="predicted"/>
<dbReference type="HOGENOM" id="CLU_086922_0_0_0"/>